<keyword evidence="7" id="KW-0479">Metal-binding</keyword>
<sequence>MGRPRLQKLWYCGKCGAAFTNKAVYEEHLEGHEPAKQVWKCGVCKWPFDDILALEKHKIQNGHHLPVKDKIEPGDDGLRFPGPCSDAYRSPNPPDPAVAGDQFSVLDYGPQDRGIANPKHVAQFEIKDDAVVQQPVIDSAGVHCQNCKNTFKSMALYSRHFLLHCKPTSQADKEEHNQNLAVNHVNHATNLSTQGSIDNTKEDIRNGSTQRPELKASTSFHDEVKSLKPNILARASKSIVTPQPEVKRPVQIHRPATPMKAPESASLLVQIKPSAIGRVVLRYACTVNDCKRSFRSEMGLQDHVRASHRIDENGQDLNRKDRWMPGQYARNQLKNTGFLEGPDANQNRLAQPSKLNKPSPTRAPPNIPALNITLTGDIAGQCHSSVALNPPPALRVAGGMVVKDLKKASNIPPPMDSTMISLCASVGGGSDDVQEAENICGKIMRLDLQMDLSILHTGRISCDGIEWTRVPTAKYDGIRSMFDSLCNIPKHLQAEHPIPYAKAFLKHHVLMSPTGSFTTSPDVSENSTILDVISISCSRIVMAGNTFEAVKIAVIDVLSGRVLMNNFVCTDPDAPVSNWNTLVTGISSYQDFEDARLHGYKVFKGWDAVRKAMYTFVDKRTVIVGHNLREDLDTLRMIHGRGIDIPRFIEKVANGPLSVQQLSLDSVVRDLLPNKKLTTHITFGRDPLQNTFASREVILWYIKNVDKFTKWAKSTSLCYQRVENALKA</sequence>
<feature type="compositionally biased region" description="Polar residues" evidence="8">
    <location>
        <begin position="206"/>
        <end position="219"/>
    </location>
</feature>
<evidence type="ECO:0000256" key="2">
    <source>
        <dbReference type="ARBA" id="ARBA00006357"/>
    </source>
</evidence>
<evidence type="ECO:0000256" key="8">
    <source>
        <dbReference type="SAM" id="MobiDB-lite"/>
    </source>
</evidence>
<evidence type="ECO:0000256" key="6">
    <source>
        <dbReference type="ARBA" id="ARBA00023242"/>
    </source>
</evidence>
<dbReference type="Proteomes" id="UP000700596">
    <property type="component" value="Unassembled WGS sequence"/>
</dbReference>
<dbReference type="AlphaFoldDB" id="A0A9P9DD61"/>
<dbReference type="InterPro" id="IPR036397">
    <property type="entry name" value="RNaseH_sf"/>
</dbReference>
<evidence type="ECO:0000256" key="5">
    <source>
        <dbReference type="ARBA" id="ARBA00022839"/>
    </source>
</evidence>
<dbReference type="Gene3D" id="3.30.420.10">
    <property type="entry name" value="Ribonuclease H-like superfamily/Ribonuclease H"/>
    <property type="match status" value="1"/>
</dbReference>
<dbReference type="Gene3D" id="3.30.160.60">
    <property type="entry name" value="Classic Zinc Finger"/>
    <property type="match status" value="1"/>
</dbReference>
<dbReference type="GO" id="GO:0003676">
    <property type="term" value="F:nucleic acid binding"/>
    <property type="evidence" value="ECO:0007669"/>
    <property type="project" value="InterPro"/>
</dbReference>
<comment type="subcellular location">
    <subcellularLocation>
        <location evidence="1">Nucleus</location>
    </subcellularLocation>
</comment>
<evidence type="ECO:0000313" key="11">
    <source>
        <dbReference type="Proteomes" id="UP000700596"/>
    </source>
</evidence>
<dbReference type="OrthoDB" id="16516at2759"/>
<dbReference type="InterPro" id="IPR012337">
    <property type="entry name" value="RNaseH-like_sf"/>
</dbReference>
<dbReference type="GO" id="GO:0008270">
    <property type="term" value="F:zinc ion binding"/>
    <property type="evidence" value="ECO:0007669"/>
    <property type="project" value="UniProtKB-KW"/>
</dbReference>
<keyword evidence="6" id="KW-0539">Nucleus</keyword>
<gene>
    <name evidence="10" type="ORF">B0J11DRAFT_592802</name>
</gene>
<accession>A0A9P9DD61</accession>
<dbReference type="PROSITE" id="PS00028">
    <property type="entry name" value="ZINC_FINGER_C2H2_1"/>
    <property type="match status" value="3"/>
</dbReference>
<evidence type="ECO:0000256" key="3">
    <source>
        <dbReference type="ARBA" id="ARBA00022722"/>
    </source>
</evidence>
<protein>
    <recommendedName>
        <fullName evidence="9">C2H2-type domain-containing protein</fullName>
    </recommendedName>
</protein>
<dbReference type="PANTHER" id="PTHR12801:SF115">
    <property type="entry name" value="FI18136P1-RELATED"/>
    <property type="match status" value="1"/>
</dbReference>
<keyword evidence="7" id="KW-0862">Zinc</keyword>
<dbReference type="SUPFAM" id="SSF53098">
    <property type="entry name" value="Ribonuclease H-like"/>
    <property type="match status" value="1"/>
</dbReference>
<feature type="region of interest" description="Disordered" evidence="8">
    <location>
        <begin position="336"/>
        <end position="364"/>
    </location>
</feature>
<proteinExistence type="inferred from homology"/>
<comment type="similarity">
    <text evidence="2">Belongs to the REXO1/REXO3 family.</text>
</comment>
<evidence type="ECO:0000256" key="4">
    <source>
        <dbReference type="ARBA" id="ARBA00022801"/>
    </source>
</evidence>
<dbReference type="PROSITE" id="PS50157">
    <property type="entry name" value="ZINC_FINGER_C2H2_2"/>
    <property type="match status" value="2"/>
</dbReference>
<dbReference type="SMART" id="SM00355">
    <property type="entry name" value="ZnF_C2H2"/>
    <property type="match status" value="4"/>
</dbReference>
<evidence type="ECO:0000313" key="10">
    <source>
        <dbReference type="EMBL" id="KAH7116787.1"/>
    </source>
</evidence>
<dbReference type="GO" id="GO:0004527">
    <property type="term" value="F:exonuclease activity"/>
    <property type="evidence" value="ECO:0007669"/>
    <property type="project" value="UniProtKB-KW"/>
</dbReference>
<dbReference type="PANTHER" id="PTHR12801">
    <property type="entry name" value="RNA EXONUCLEASE REXO1 / RECO3 FAMILY MEMBER-RELATED"/>
    <property type="match status" value="1"/>
</dbReference>
<dbReference type="InterPro" id="IPR013087">
    <property type="entry name" value="Znf_C2H2_type"/>
</dbReference>
<keyword evidence="11" id="KW-1185">Reference proteome</keyword>
<feature type="compositionally biased region" description="Polar residues" evidence="8">
    <location>
        <begin position="344"/>
        <end position="359"/>
    </location>
</feature>
<feature type="domain" description="C2H2-type" evidence="9">
    <location>
        <begin position="10"/>
        <end position="37"/>
    </location>
</feature>
<feature type="region of interest" description="Disordered" evidence="8">
    <location>
        <begin position="191"/>
        <end position="220"/>
    </location>
</feature>
<keyword evidence="4" id="KW-0378">Hydrolase</keyword>
<evidence type="ECO:0000259" key="9">
    <source>
        <dbReference type="PROSITE" id="PS50157"/>
    </source>
</evidence>
<keyword evidence="3" id="KW-0540">Nuclease</keyword>
<dbReference type="InterPro" id="IPR047021">
    <property type="entry name" value="REXO1/3/4-like"/>
</dbReference>
<name>A0A9P9DD61_9PLEO</name>
<evidence type="ECO:0000256" key="7">
    <source>
        <dbReference type="PROSITE-ProRule" id="PRU00042"/>
    </source>
</evidence>
<dbReference type="GO" id="GO:0005634">
    <property type="term" value="C:nucleus"/>
    <property type="evidence" value="ECO:0007669"/>
    <property type="project" value="UniProtKB-SubCell"/>
</dbReference>
<feature type="domain" description="C2H2-type" evidence="9">
    <location>
        <begin position="283"/>
        <end position="313"/>
    </location>
</feature>
<comment type="caution">
    <text evidence="10">The sequence shown here is derived from an EMBL/GenBank/DDBJ whole genome shotgun (WGS) entry which is preliminary data.</text>
</comment>
<dbReference type="EMBL" id="JAGMWT010000014">
    <property type="protein sequence ID" value="KAH7116787.1"/>
    <property type="molecule type" value="Genomic_DNA"/>
</dbReference>
<reference evidence="10" key="1">
    <citation type="journal article" date="2021" name="Nat. Commun.">
        <title>Genetic determinants of endophytism in the Arabidopsis root mycobiome.</title>
        <authorList>
            <person name="Mesny F."/>
            <person name="Miyauchi S."/>
            <person name="Thiergart T."/>
            <person name="Pickel B."/>
            <person name="Atanasova L."/>
            <person name="Karlsson M."/>
            <person name="Huettel B."/>
            <person name="Barry K.W."/>
            <person name="Haridas S."/>
            <person name="Chen C."/>
            <person name="Bauer D."/>
            <person name="Andreopoulos W."/>
            <person name="Pangilinan J."/>
            <person name="LaButti K."/>
            <person name="Riley R."/>
            <person name="Lipzen A."/>
            <person name="Clum A."/>
            <person name="Drula E."/>
            <person name="Henrissat B."/>
            <person name="Kohler A."/>
            <person name="Grigoriev I.V."/>
            <person name="Martin F.M."/>
            <person name="Hacquard S."/>
        </authorList>
    </citation>
    <scope>NUCLEOTIDE SEQUENCE</scope>
    <source>
        <strain evidence="10">MPI-CAGE-CH-0243</strain>
    </source>
</reference>
<keyword evidence="5" id="KW-0269">Exonuclease</keyword>
<keyword evidence="7" id="KW-0863">Zinc-finger</keyword>
<evidence type="ECO:0000256" key="1">
    <source>
        <dbReference type="ARBA" id="ARBA00004123"/>
    </source>
</evidence>
<organism evidence="10 11">
    <name type="scientific">Dendryphion nanum</name>
    <dbReference type="NCBI Taxonomy" id="256645"/>
    <lineage>
        <taxon>Eukaryota</taxon>
        <taxon>Fungi</taxon>
        <taxon>Dikarya</taxon>
        <taxon>Ascomycota</taxon>
        <taxon>Pezizomycotina</taxon>
        <taxon>Dothideomycetes</taxon>
        <taxon>Pleosporomycetidae</taxon>
        <taxon>Pleosporales</taxon>
        <taxon>Torulaceae</taxon>
        <taxon>Dendryphion</taxon>
    </lineage>
</organism>